<accession>A0A371YSG5</accession>
<reference evidence="2 3" key="2">
    <citation type="submission" date="2018-08" db="EMBL/GenBank/DDBJ databases">
        <title>The draft genome of Acinetobacter sichuanensis strain WCHAc060041.</title>
        <authorList>
            <person name="Qin J."/>
            <person name="Feng Y."/>
            <person name="Zong Z."/>
        </authorList>
    </citation>
    <scope>NUCLEOTIDE SEQUENCE [LARGE SCALE GENOMIC DNA]</scope>
    <source>
        <strain evidence="2 3">WCHAc060041</strain>
    </source>
</reference>
<dbReference type="OrthoDB" id="6707796at2"/>
<reference evidence="4" key="3">
    <citation type="journal article" date="2019" name="Int. J. Syst. Evol. Microbiol.">
        <title>The Global Catalogue of Microorganisms (GCM) 10K type strain sequencing project: providing services to taxonomists for standard genome sequencing and annotation.</title>
        <authorList>
            <consortium name="The Broad Institute Genomics Platform"/>
            <consortium name="The Broad Institute Genome Sequencing Center for Infectious Disease"/>
            <person name="Wu L."/>
            <person name="Ma J."/>
        </authorList>
    </citation>
    <scope>NUCLEOTIDE SEQUENCE [LARGE SCALE GENOMIC DNA]</scope>
    <source>
        <strain evidence="4">KCTC 62575</strain>
    </source>
</reference>
<proteinExistence type="predicted"/>
<reference evidence="1" key="1">
    <citation type="journal article" date="2014" name="Int. J. Syst. Evol. Microbiol.">
        <title>Complete genome of a new Firmicutes species belonging to the dominant human colonic microbiota ('Ruminococcus bicirculans') reveals two chromosomes and a selective capacity to utilize plant glucans.</title>
        <authorList>
            <consortium name="NISC Comparative Sequencing Program"/>
            <person name="Wegmann U."/>
            <person name="Louis P."/>
            <person name="Goesmann A."/>
            <person name="Henrissat B."/>
            <person name="Duncan S.H."/>
            <person name="Flint H.J."/>
        </authorList>
    </citation>
    <scope>NUCLEOTIDE SEQUENCE</scope>
    <source>
        <strain evidence="1">KCTC 62575</strain>
    </source>
</reference>
<protein>
    <submittedName>
        <fullName evidence="2">Uncharacterized protein</fullName>
    </submittedName>
</protein>
<dbReference type="RefSeq" id="WP_107007290.1">
    <property type="nucleotide sequence ID" value="NZ_JAVIDQ010000002.1"/>
</dbReference>
<comment type="caution">
    <text evidence="2">The sequence shown here is derived from an EMBL/GenBank/DDBJ whole genome shotgun (WGS) entry which is preliminary data.</text>
</comment>
<evidence type="ECO:0000313" key="2">
    <source>
        <dbReference type="EMBL" id="RFC84411.1"/>
    </source>
</evidence>
<reference evidence="1" key="4">
    <citation type="submission" date="2024-09" db="EMBL/GenBank/DDBJ databases">
        <authorList>
            <person name="Sun Q."/>
            <person name="Mori K."/>
        </authorList>
    </citation>
    <scope>NUCLEOTIDE SEQUENCE</scope>
    <source>
        <strain evidence="1">KCTC 62575</strain>
    </source>
</reference>
<organism evidence="2 3">
    <name type="scientific">Acinetobacter sichuanensis</name>
    <dbReference type="NCBI Taxonomy" id="2136183"/>
    <lineage>
        <taxon>Bacteria</taxon>
        <taxon>Pseudomonadati</taxon>
        <taxon>Pseudomonadota</taxon>
        <taxon>Gammaproteobacteria</taxon>
        <taxon>Moraxellales</taxon>
        <taxon>Moraxellaceae</taxon>
        <taxon>Acinetobacter</taxon>
    </lineage>
</organism>
<keyword evidence="4" id="KW-1185">Reference proteome</keyword>
<evidence type="ECO:0000313" key="3">
    <source>
        <dbReference type="Proteomes" id="UP000240957"/>
    </source>
</evidence>
<dbReference type="AlphaFoldDB" id="A0A371YSG5"/>
<sequence>MSIQVIVEDNNIELALHQLQQKQYLLQATRRYKKRQGFYEQAAILKRKKRKMKRLISQAQSHFALCTPPITHPNFWYKIDLKQQHQRTGNTFAVGR</sequence>
<dbReference type="EMBL" id="PYIX02000006">
    <property type="protein sequence ID" value="RFC84411.1"/>
    <property type="molecule type" value="Genomic_DNA"/>
</dbReference>
<dbReference type="Proteomes" id="UP001595455">
    <property type="component" value="Unassembled WGS sequence"/>
</dbReference>
<evidence type="ECO:0000313" key="1">
    <source>
        <dbReference type="EMBL" id="MFC2997994.1"/>
    </source>
</evidence>
<dbReference type="Proteomes" id="UP000240957">
    <property type="component" value="Unassembled WGS sequence"/>
</dbReference>
<evidence type="ECO:0000313" key="4">
    <source>
        <dbReference type="Proteomes" id="UP001595455"/>
    </source>
</evidence>
<dbReference type="EMBL" id="JBHRSF010000160">
    <property type="protein sequence ID" value="MFC2997994.1"/>
    <property type="molecule type" value="Genomic_DNA"/>
</dbReference>
<gene>
    <name evidence="1" type="ORF">ACFODO_22630</name>
    <name evidence="2" type="ORF">C9E89_005625</name>
</gene>
<name>A0A371YSG5_9GAMM</name>